<dbReference type="InterPro" id="IPR027266">
    <property type="entry name" value="TrmE/GcvT-like"/>
</dbReference>
<dbReference type="Proteomes" id="UP001153712">
    <property type="component" value="Chromosome 3"/>
</dbReference>
<evidence type="ECO:0000256" key="1">
    <source>
        <dbReference type="ARBA" id="ARBA00008609"/>
    </source>
</evidence>
<evidence type="ECO:0000259" key="3">
    <source>
        <dbReference type="Pfam" id="PF01571"/>
    </source>
</evidence>
<dbReference type="Gene3D" id="3.30.1360.120">
    <property type="entry name" value="Probable tRNA modification gtpase trme, domain 1"/>
    <property type="match status" value="1"/>
</dbReference>
<dbReference type="FunFam" id="2.40.30.110:FF:000008">
    <property type="entry name" value="Sarcosine dehydrogenase"/>
    <property type="match status" value="1"/>
</dbReference>
<dbReference type="Gene3D" id="3.30.70.1400">
    <property type="entry name" value="Aminomethyltransferase beta-barrel domains"/>
    <property type="match status" value="1"/>
</dbReference>
<keyword evidence="7" id="KW-1185">Reference proteome</keyword>
<dbReference type="InterPro" id="IPR029043">
    <property type="entry name" value="GcvT/YgfZ_C"/>
</dbReference>
<feature type="domain" description="FAD dependent oxidoreductase" evidence="2">
    <location>
        <begin position="41"/>
        <end position="397"/>
    </location>
</feature>
<dbReference type="SUPFAM" id="SSF101790">
    <property type="entry name" value="Aminomethyltransferase beta-barrel domain"/>
    <property type="match status" value="1"/>
</dbReference>
<dbReference type="PANTHER" id="PTHR43757">
    <property type="entry name" value="AMINOMETHYLTRANSFERASE"/>
    <property type="match status" value="1"/>
</dbReference>
<dbReference type="InterPro" id="IPR006076">
    <property type="entry name" value="FAD-dep_OxRdtase"/>
</dbReference>
<dbReference type="Gene3D" id="3.50.50.60">
    <property type="entry name" value="FAD/NAD(P)-binding domain"/>
    <property type="match status" value="1"/>
</dbReference>
<dbReference type="InterPro" id="IPR013977">
    <property type="entry name" value="GcvT_C"/>
</dbReference>
<evidence type="ECO:0000259" key="4">
    <source>
        <dbReference type="Pfam" id="PF08669"/>
    </source>
</evidence>
<feature type="domain" description="GCVT N-terminal" evidence="3">
    <location>
        <begin position="458"/>
        <end position="771"/>
    </location>
</feature>
<organism evidence="6 7">
    <name type="scientific">Phyllotreta striolata</name>
    <name type="common">Striped flea beetle</name>
    <name type="synonym">Crioceris striolata</name>
    <dbReference type="NCBI Taxonomy" id="444603"/>
    <lineage>
        <taxon>Eukaryota</taxon>
        <taxon>Metazoa</taxon>
        <taxon>Ecdysozoa</taxon>
        <taxon>Arthropoda</taxon>
        <taxon>Hexapoda</taxon>
        <taxon>Insecta</taxon>
        <taxon>Pterygota</taxon>
        <taxon>Neoptera</taxon>
        <taxon>Endopterygota</taxon>
        <taxon>Coleoptera</taxon>
        <taxon>Polyphaga</taxon>
        <taxon>Cucujiformia</taxon>
        <taxon>Chrysomeloidea</taxon>
        <taxon>Chrysomelidae</taxon>
        <taxon>Galerucinae</taxon>
        <taxon>Alticini</taxon>
        <taxon>Phyllotreta</taxon>
    </lineage>
</organism>
<name>A0A9N9TNF1_PHYSR</name>
<evidence type="ECO:0000313" key="6">
    <source>
        <dbReference type="EMBL" id="CAG9859919.1"/>
    </source>
</evidence>
<dbReference type="InterPro" id="IPR028896">
    <property type="entry name" value="GcvT/YgfZ/DmdA"/>
</dbReference>
<gene>
    <name evidence="6" type="ORF">PHYEVI_LOCUS6280</name>
</gene>
<comment type="similarity">
    <text evidence="1">Belongs to the GcvT family.</text>
</comment>
<evidence type="ECO:0000313" key="7">
    <source>
        <dbReference type="Proteomes" id="UP001153712"/>
    </source>
</evidence>
<evidence type="ECO:0000259" key="5">
    <source>
        <dbReference type="Pfam" id="PF16350"/>
    </source>
</evidence>
<evidence type="ECO:0000259" key="2">
    <source>
        <dbReference type="Pfam" id="PF01266"/>
    </source>
</evidence>
<feature type="domain" description="FAD dependent oxidoreductase central" evidence="5">
    <location>
        <begin position="401"/>
        <end position="454"/>
    </location>
</feature>
<dbReference type="SUPFAM" id="SSF103025">
    <property type="entry name" value="Folate-binding domain"/>
    <property type="match status" value="1"/>
</dbReference>
<feature type="domain" description="Aminomethyltransferase C-terminal" evidence="4">
    <location>
        <begin position="790"/>
        <end position="874"/>
    </location>
</feature>
<proteinExistence type="inferred from homology"/>
<dbReference type="GO" id="GO:0005739">
    <property type="term" value="C:mitochondrion"/>
    <property type="evidence" value="ECO:0007669"/>
    <property type="project" value="TreeGrafter"/>
</dbReference>
<dbReference type="Gene3D" id="3.30.9.10">
    <property type="entry name" value="D-Amino Acid Oxidase, subunit A, domain 2"/>
    <property type="match status" value="1"/>
</dbReference>
<sequence>MIRSCKIRWCSLNVLKSRESLSCANRKYSSSQDAVLPKQADVIVIGGGAAGCSTLYHLAKRGINAILLERHQITSGTTSHSGALVWSLRSSDVENLLLKKTRDLLAGLEQETGLSPGWTSNGGMFIARTPERLEEYKRFHTLGHYHNLESHVISPGQAKELAPILDPKAFHSALWSPADGYCDPTMYCNSLIKGAKTKGAKVFEHIQVKKLLTEPTPNNEQKIVGVETTQGRIKTTAVVNAAGAWSRQLTQTIGLDLPSTPMKHAYIITGNVANSQGLPQIRCHDSSLYFRPQGDSILLGGYEPNPIFINELPDEPFHLYEMDMSVFEQHWKNALHLCPTFQKVGIKSSVCGVETFTPDHKPLMGEDPKCVGLFHCNSFNSLGVMLSGGVGDSMASWIALGRPELPLHMYDIRRFTPIQRKDRAWANERSHEGYAKTYSITYANDQPLAGRNHRIDAFHEALVANGAVMEEALGWERPAYFIKDRTAPIRGYDWNGFYGHMANEDTRYIKELDGDLTFDFPKHHDLIREEALAARNGVALFDLTSYAKMYLAGPDAVEAADWLFTTNLDKEPGSISYTCSLNSRGGVETDVTVIPLEEGQGTLVGPIFKGKGFYIVAGAKSGYQTKAHFRKQLYRKNFKSLVTEMTNRIGILAIQGPKSRELLQSITEFPITDEKLPYGMSKLLKIAGHTCRVLRVSYIGELGYEIHIPLASCVPVYKRLIEAGRGFDLKNAGFRALDSLSCEKGYHSMNHDLRVDDNPIEAGLGRFCRKDGQYLGKQAVEKFKQEGVKKKRVFLTMQDPVALYGYETIWRDDTMVGIVRRGTYGFSLDCSIGVGYIEHPEGKVVDNEFLKQGNYRIEVRNTKYPATLYLSSPFDPKNLRLRGQYENQFEEQTHFED</sequence>
<dbReference type="InterPro" id="IPR036188">
    <property type="entry name" value="FAD/NAD-bd_sf"/>
</dbReference>
<dbReference type="Pfam" id="PF16350">
    <property type="entry name" value="FAO_M"/>
    <property type="match status" value="1"/>
</dbReference>
<dbReference type="InterPro" id="IPR006222">
    <property type="entry name" value="GCVT_N"/>
</dbReference>
<dbReference type="Gene3D" id="2.40.30.110">
    <property type="entry name" value="Aminomethyltransferase beta-barrel domains"/>
    <property type="match status" value="1"/>
</dbReference>
<reference evidence="6" key="1">
    <citation type="submission" date="2022-01" db="EMBL/GenBank/DDBJ databases">
        <authorList>
            <person name="King R."/>
        </authorList>
    </citation>
    <scope>NUCLEOTIDE SEQUENCE</scope>
</reference>
<dbReference type="SUPFAM" id="SSF51905">
    <property type="entry name" value="FAD/NAD(P)-binding domain"/>
    <property type="match status" value="1"/>
</dbReference>
<dbReference type="Pfam" id="PF01571">
    <property type="entry name" value="GCV_T"/>
    <property type="match status" value="1"/>
</dbReference>
<dbReference type="PANTHER" id="PTHR43757:SF11">
    <property type="entry name" value="SARCOSINE DEHYDROGENASE"/>
    <property type="match status" value="1"/>
</dbReference>
<dbReference type="OrthoDB" id="498204at2759"/>
<dbReference type="InterPro" id="IPR032503">
    <property type="entry name" value="FAO_M"/>
</dbReference>
<dbReference type="Pfam" id="PF01266">
    <property type="entry name" value="DAO"/>
    <property type="match status" value="1"/>
</dbReference>
<dbReference type="EMBL" id="OU900096">
    <property type="protein sequence ID" value="CAG9859919.1"/>
    <property type="molecule type" value="Genomic_DNA"/>
</dbReference>
<protein>
    <recommendedName>
        <fullName evidence="8">Sarcosine dehydrogenase</fullName>
    </recommendedName>
</protein>
<accession>A0A9N9TNF1</accession>
<dbReference type="AlphaFoldDB" id="A0A9N9TNF1"/>
<dbReference type="Pfam" id="PF08669">
    <property type="entry name" value="GCV_T_C"/>
    <property type="match status" value="1"/>
</dbReference>
<evidence type="ECO:0008006" key="8">
    <source>
        <dbReference type="Google" id="ProtNLM"/>
    </source>
</evidence>
<dbReference type="SUPFAM" id="SSF54373">
    <property type="entry name" value="FAD-linked reductases, C-terminal domain"/>
    <property type="match status" value="1"/>
</dbReference>